<dbReference type="OrthoDB" id="2213137at2759"/>
<evidence type="ECO:0000256" key="2">
    <source>
        <dbReference type="ARBA" id="ARBA00006727"/>
    </source>
</evidence>
<dbReference type="InterPro" id="IPR036259">
    <property type="entry name" value="MFS_trans_sf"/>
</dbReference>
<sequence>MSEVIELRKLNTLTERTTAIQRFEEDREDNESAGSRKEEDDTPSERSLAQEDEENQGHEEAVTQYALPPADCGARAWLFLAGATMMELLIWAIPTSVGVLHVYWTNELFEGSGTATLTLAATLHSGLVYMSTALLGPLVVRATTWQKTIQVVTWIISAAGLIASAFATQPWHLIVTFGIIYPVCGAAYLPCATLLFEWFVKARGTAMGIVYAGMGVGGAVCPFIIDGLLKRYSYKTTMISIGVGFGIIGLISLIPIRHRIPPTSRSHPSGKRWHAADWSFMKSTALMAGLATILLTSLGNFVPSLWLPSFADDLSLTRPSGTGLVAILNAASVPGNAILGIMSDHMSLRVVILISCIGSGLACAFLWGFGTNDGMLIAFTIIFGLLGPSFSALWTKMNAVISKDNPFAITIVLSLFTFIRGVGNLTSGPISEALLKYNTFKGGAGAYGANNYGVLLLYSSITILSGGVTGAMFKEKST</sequence>
<name>A0A854QBK3_CRYNE</name>
<feature type="transmembrane region" description="Helical" evidence="4">
    <location>
        <begin position="208"/>
        <end position="225"/>
    </location>
</feature>
<dbReference type="SUPFAM" id="SSF103473">
    <property type="entry name" value="MFS general substrate transporter"/>
    <property type="match status" value="1"/>
</dbReference>
<feature type="transmembrane region" description="Helical" evidence="4">
    <location>
        <begin position="77"/>
        <end position="104"/>
    </location>
</feature>
<reference evidence="5 6" key="1">
    <citation type="submission" date="2017-06" db="EMBL/GenBank/DDBJ databases">
        <title>Global population genomics of the pathogenic fungus Cryptococcus neoformans var. grubii.</title>
        <authorList>
            <person name="Cuomo C."/>
            <person name="Litvintseva A."/>
            <person name="Chen Y."/>
            <person name="Young S."/>
            <person name="Zeng Q."/>
            <person name="Chapman S."/>
            <person name="Gujja S."/>
            <person name="Saif S."/>
            <person name="Birren B."/>
        </authorList>
    </citation>
    <scope>NUCLEOTIDE SEQUENCE [LARGE SCALE GENOMIC DNA]</scope>
    <source>
        <strain evidence="5 6">Tu259-1</strain>
    </source>
</reference>
<dbReference type="PANTHER" id="PTHR11360">
    <property type="entry name" value="MONOCARBOXYLATE TRANSPORTER"/>
    <property type="match status" value="1"/>
</dbReference>
<accession>A0A854QBK3</accession>
<feature type="transmembrane region" description="Helical" evidence="4">
    <location>
        <begin position="151"/>
        <end position="167"/>
    </location>
</feature>
<dbReference type="PANTHER" id="PTHR11360:SF287">
    <property type="entry name" value="MFS MONOCARBOXYLATE TRANSPORTER"/>
    <property type="match status" value="1"/>
</dbReference>
<dbReference type="Pfam" id="PF07690">
    <property type="entry name" value="MFS_1"/>
    <property type="match status" value="1"/>
</dbReference>
<evidence type="ECO:0000256" key="3">
    <source>
        <dbReference type="SAM" id="MobiDB-lite"/>
    </source>
</evidence>
<feature type="transmembrane region" description="Helical" evidence="4">
    <location>
        <begin position="322"/>
        <end position="341"/>
    </location>
</feature>
<evidence type="ECO:0000256" key="4">
    <source>
        <dbReference type="SAM" id="Phobius"/>
    </source>
</evidence>
<keyword evidence="4" id="KW-0472">Membrane</keyword>
<evidence type="ECO:0000313" key="5">
    <source>
        <dbReference type="EMBL" id="OXG14846.1"/>
    </source>
</evidence>
<feature type="transmembrane region" description="Helical" evidence="4">
    <location>
        <begin position="348"/>
        <end position="369"/>
    </location>
</feature>
<dbReference type="Proteomes" id="UP000199727">
    <property type="component" value="Unassembled WGS sequence"/>
</dbReference>
<feature type="transmembrane region" description="Helical" evidence="4">
    <location>
        <begin position="237"/>
        <end position="257"/>
    </location>
</feature>
<dbReference type="GO" id="GO:0016020">
    <property type="term" value="C:membrane"/>
    <property type="evidence" value="ECO:0007669"/>
    <property type="project" value="UniProtKB-SubCell"/>
</dbReference>
<keyword evidence="4" id="KW-1133">Transmembrane helix</keyword>
<protein>
    <submittedName>
        <fullName evidence="5">Monocarboxylic acid transporter</fullName>
    </submittedName>
</protein>
<proteinExistence type="inferred from homology"/>
<organism evidence="5 6">
    <name type="scientific">Cryptococcus neoformans Tu259-1</name>
    <dbReference type="NCBI Taxonomy" id="1230072"/>
    <lineage>
        <taxon>Eukaryota</taxon>
        <taxon>Fungi</taxon>
        <taxon>Dikarya</taxon>
        <taxon>Basidiomycota</taxon>
        <taxon>Agaricomycotina</taxon>
        <taxon>Tremellomycetes</taxon>
        <taxon>Tremellales</taxon>
        <taxon>Cryptococcaceae</taxon>
        <taxon>Cryptococcus</taxon>
        <taxon>Cryptococcus neoformans species complex</taxon>
    </lineage>
</organism>
<evidence type="ECO:0000256" key="1">
    <source>
        <dbReference type="ARBA" id="ARBA00004141"/>
    </source>
</evidence>
<feature type="transmembrane region" description="Helical" evidence="4">
    <location>
        <begin position="278"/>
        <end position="302"/>
    </location>
</feature>
<keyword evidence="4" id="KW-0812">Transmembrane</keyword>
<feature type="transmembrane region" description="Helical" evidence="4">
    <location>
        <begin position="407"/>
        <end position="431"/>
    </location>
</feature>
<dbReference type="EMBL" id="AMKT01000073">
    <property type="protein sequence ID" value="OXG14846.1"/>
    <property type="molecule type" value="Genomic_DNA"/>
</dbReference>
<feature type="region of interest" description="Disordered" evidence="3">
    <location>
        <begin position="18"/>
        <end position="60"/>
    </location>
</feature>
<feature type="transmembrane region" description="Helical" evidence="4">
    <location>
        <begin position="451"/>
        <end position="473"/>
    </location>
</feature>
<feature type="transmembrane region" description="Helical" evidence="4">
    <location>
        <begin position="116"/>
        <end position="139"/>
    </location>
</feature>
<dbReference type="InterPro" id="IPR011701">
    <property type="entry name" value="MFS"/>
</dbReference>
<comment type="similarity">
    <text evidence="2">Belongs to the major facilitator superfamily. Monocarboxylate porter (TC 2.A.1.13) family.</text>
</comment>
<gene>
    <name evidence="5" type="ORF">C361_05546</name>
</gene>
<feature type="transmembrane region" description="Helical" evidence="4">
    <location>
        <begin position="173"/>
        <end position="196"/>
    </location>
</feature>
<dbReference type="InterPro" id="IPR050327">
    <property type="entry name" value="Proton-linked_MCT"/>
</dbReference>
<dbReference type="AlphaFoldDB" id="A0A854QBK3"/>
<comment type="caution">
    <text evidence="5">The sequence shown here is derived from an EMBL/GenBank/DDBJ whole genome shotgun (WGS) entry which is preliminary data.</text>
</comment>
<feature type="transmembrane region" description="Helical" evidence="4">
    <location>
        <begin position="375"/>
        <end position="395"/>
    </location>
</feature>
<comment type="subcellular location">
    <subcellularLocation>
        <location evidence="1">Membrane</location>
        <topology evidence="1">Multi-pass membrane protein</topology>
    </subcellularLocation>
</comment>
<dbReference type="GO" id="GO:0022857">
    <property type="term" value="F:transmembrane transporter activity"/>
    <property type="evidence" value="ECO:0007669"/>
    <property type="project" value="InterPro"/>
</dbReference>
<evidence type="ECO:0000313" key="6">
    <source>
        <dbReference type="Proteomes" id="UP000199727"/>
    </source>
</evidence>
<dbReference type="Gene3D" id="1.20.1250.20">
    <property type="entry name" value="MFS general substrate transporter like domains"/>
    <property type="match status" value="2"/>
</dbReference>